<dbReference type="Pfam" id="PF00270">
    <property type="entry name" value="DEAD"/>
    <property type="match status" value="1"/>
</dbReference>
<keyword evidence="10" id="KW-1185">Reference proteome</keyword>
<dbReference type="InterPro" id="IPR011545">
    <property type="entry name" value="DEAD/DEAH_box_helicase_dom"/>
</dbReference>
<evidence type="ECO:0000256" key="5">
    <source>
        <dbReference type="ARBA" id="ARBA00022840"/>
    </source>
</evidence>
<dbReference type="PROSITE" id="PS51195">
    <property type="entry name" value="Q_MOTIF"/>
    <property type="match status" value="1"/>
</dbReference>
<feature type="domain" description="DEAD-box RNA helicase Q" evidence="8">
    <location>
        <begin position="171"/>
        <end position="199"/>
    </location>
</feature>
<evidence type="ECO:0000313" key="10">
    <source>
        <dbReference type="Proteomes" id="UP001235939"/>
    </source>
</evidence>
<evidence type="ECO:0000256" key="1">
    <source>
        <dbReference type="ARBA" id="ARBA00012552"/>
    </source>
</evidence>
<evidence type="ECO:0000313" key="9">
    <source>
        <dbReference type="EMBL" id="UYV71347.1"/>
    </source>
</evidence>
<dbReference type="Gene3D" id="3.40.50.300">
    <property type="entry name" value="P-loop containing nucleotide triphosphate hydrolases"/>
    <property type="match status" value="1"/>
</dbReference>
<dbReference type="SUPFAM" id="SSF52540">
    <property type="entry name" value="P-loop containing nucleoside triphosphate hydrolases"/>
    <property type="match status" value="1"/>
</dbReference>
<dbReference type="EC" id="3.6.4.13" evidence="1"/>
<reference evidence="9 10" key="1">
    <citation type="submission" date="2022-01" db="EMBL/GenBank/DDBJ databases">
        <title>A chromosomal length assembly of Cordylochernes scorpioides.</title>
        <authorList>
            <person name="Zeh D."/>
            <person name="Zeh J."/>
        </authorList>
    </citation>
    <scope>NUCLEOTIDE SEQUENCE [LARGE SCALE GENOMIC DNA]</scope>
    <source>
        <strain evidence="9">IN4F17</strain>
        <tissue evidence="9">Whole Body</tissue>
    </source>
</reference>
<evidence type="ECO:0000256" key="6">
    <source>
        <dbReference type="PROSITE-ProRule" id="PRU00552"/>
    </source>
</evidence>
<feature type="compositionally biased region" description="Basic and acidic residues" evidence="7">
    <location>
        <begin position="71"/>
        <end position="91"/>
    </location>
</feature>
<keyword evidence="3" id="KW-0378">Hydrolase</keyword>
<dbReference type="Proteomes" id="UP001235939">
    <property type="component" value="Chromosome 08"/>
</dbReference>
<keyword evidence="5" id="KW-0067">ATP-binding</keyword>
<protein>
    <recommendedName>
        <fullName evidence="1">RNA helicase</fullName>
        <ecNumber evidence="1">3.6.4.13</ecNumber>
    </recommendedName>
</protein>
<gene>
    <name evidence="9" type="ORF">LAZ67_8002717</name>
</gene>
<feature type="compositionally biased region" description="Gly residues" evidence="7">
    <location>
        <begin position="92"/>
        <end position="101"/>
    </location>
</feature>
<evidence type="ECO:0000256" key="4">
    <source>
        <dbReference type="ARBA" id="ARBA00022806"/>
    </source>
</evidence>
<organism evidence="9 10">
    <name type="scientific">Cordylochernes scorpioides</name>
    <dbReference type="NCBI Taxonomy" id="51811"/>
    <lineage>
        <taxon>Eukaryota</taxon>
        <taxon>Metazoa</taxon>
        <taxon>Ecdysozoa</taxon>
        <taxon>Arthropoda</taxon>
        <taxon>Chelicerata</taxon>
        <taxon>Arachnida</taxon>
        <taxon>Pseudoscorpiones</taxon>
        <taxon>Cheliferoidea</taxon>
        <taxon>Chernetidae</taxon>
        <taxon>Cordylochernes</taxon>
    </lineage>
</organism>
<dbReference type="InterPro" id="IPR027417">
    <property type="entry name" value="P-loop_NTPase"/>
</dbReference>
<feature type="region of interest" description="Disordered" evidence="7">
    <location>
        <begin position="287"/>
        <end position="325"/>
    </location>
</feature>
<keyword evidence="4" id="KW-0347">Helicase</keyword>
<dbReference type="EMBL" id="CP092870">
    <property type="protein sequence ID" value="UYV71347.1"/>
    <property type="molecule type" value="Genomic_DNA"/>
</dbReference>
<name>A0ABY6KSQ5_9ARAC</name>
<feature type="region of interest" description="Disordered" evidence="7">
    <location>
        <begin position="71"/>
        <end position="111"/>
    </location>
</feature>
<evidence type="ECO:0000256" key="7">
    <source>
        <dbReference type="SAM" id="MobiDB-lite"/>
    </source>
</evidence>
<evidence type="ECO:0000259" key="8">
    <source>
        <dbReference type="PROSITE" id="PS51195"/>
    </source>
</evidence>
<keyword evidence="2" id="KW-0547">Nucleotide-binding</keyword>
<accession>A0ABY6KSQ5</accession>
<evidence type="ECO:0000256" key="3">
    <source>
        <dbReference type="ARBA" id="ARBA00022801"/>
    </source>
</evidence>
<dbReference type="PANTHER" id="PTHR47958">
    <property type="entry name" value="ATP-DEPENDENT RNA HELICASE DBP3"/>
    <property type="match status" value="1"/>
</dbReference>
<dbReference type="InterPro" id="IPR014014">
    <property type="entry name" value="RNA_helicase_DEAD_Q_motif"/>
</dbReference>
<feature type="short sequence motif" description="Q motif" evidence="6">
    <location>
        <begin position="171"/>
        <end position="199"/>
    </location>
</feature>
<proteinExistence type="predicted"/>
<evidence type="ECO:0000256" key="2">
    <source>
        <dbReference type="ARBA" id="ARBA00022741"/>
    </source>
</evidence>
<sequence>MVILQMKTVLCEEVSTKGRFYCIRFEESRKTWQKLIFTSLLQTCQKTYQPTDCVCYADYSSFNRSKKPEIYTRRGGNERGWRDDRSFDRGGRNGPRRGGYSGEDEDWTRPHMPREDHLEKQLFSQSHTGINFEKYEDIPVEVSGEDCPGNISSVSFSYLASSSFLSPLNHTKFEELNLAEILRMNIEMACYDRPTPVQKYAIPIVLNRRDLMACAQTGSGKTAAFLVPILNQIFENGPPQECAHAAWWAREAVPTGPGAEPYAGVGLSDLRRGLQVCVPLPRTSLRGVRRRRPRHADEGPGSWMPPACGHSRPPGGHDGTRQSLTGAGQVLYTRLFLP</sequence>